<dbReference type="Proteomes" id="UP001162483">
    <property type="component" value="Unassembled WGS sequence"/>
</dbReference>
<keyword evidence="2" id="KW-1185">Reference proteome</keyword>
<name>A0ABN9DXK2_9NEOB</name>
<protein>
    <submittedName>
        <fullName evidence="1">Uncharacterized protein</fullName>
    </submittedName>
</protein>
<sequence length="84" mass="9886">MGEVRVLQNLWAANRDLQAHLDTRGSTGLCANSWWLRDNTCAWHRTNLYCTYGTRQVILQCWFVKDQDVLDRWCSPVHQKVAQH</sequence>
<gene>
    <name evidence="1" type="ORF">SPARVUS_LOCUS8704514</name>
</gene>
<dbReference type="EMBL" id="CATNWA010014910">
    <property type="protein sequence ID" value="CAI9577340.1"/>
    <property type="molecule type" value="Genomic_DNA"/>
</dbReference>
<organism evidence="1 2">
    <name type="scientific">Staurois parvus</name>
    <dbReference type="NCBI Taxonomy" id="386267"/>
    <lineage>
        <taxon>Eukaryota</taxon>
        <taxon>Metazoa</taxon>
        <taxon>Chordata</taxon>
        <taxon>Craniata</taxon>
        <taxon>Vertebrata</taxon>
        <taxon>Euteleostomi</taxon>
        <taxon>Amphibia</taxon>
        <taxon>Batrachia</taxon>
        <taxon>Anura</taxon>
        <taxon>Neobatrachia</taxon>
        <taxon>Ranoidea</taxon>
        <taxon>Ranidae</taxon>
        <taxon>Staurois</taxon>
    </lineage>
</organism>
<evidence type="ECO:0000313" key="1">
    <source>
        <dbReference type="EMBL" id="CAI9577340.1"/>
    </source>
</evidence>
<accession>A0ABN9DXK2</accession>
<proteinExistence type="predicted"/>
<evidence type="ECO:0000313" key="2">
    <source>
        <dbReference type="Proteomes" id="UP001162483"/>
    </source>
</evidence>
<reference evidence="1" key="1">
    <citation type="submission" date="2023-05" db="EMBL/GenBank/DDBJ databases">
        <authorList>
            <person name="Stuckert A."/>
        </authorList>
    </citation>
    <scope>NUCLEOTIDE SEQUENCE</scope>
</reference>
<comment type="caution">
    <text evidence="1">The sequence shown here is derived from an EMBL/GenBank/DDBJ whole genome shotgun (WGS) entry which is preliminary data.</text>
</comment>